<keyword evidence="1" id="KW-0472">Membrane</keyword>
<organism evidence="2 3">
    <name type="scientific">Nocardioides aquiterrae</name>
    <dbReference type="NCBI Taxonomy" id="203799"/>
    <lineage>
        <taxon>Bacteria</taxon>
        <taxon>Bacillati</taxon>
        <taxon>Actinomycetota</taxon>
        <taxon>Actinomycetes</taxon>
        <taxon>Propionibacteriales</taxon>
        <taxon>Nocardioidaceae</taxon>
        <taxon>Nocardioides</taxon>
    </lineage>
</organism>
<keyword evidence="1" id="KW-0812">Transmembrane</keyword>
<feature type="transmembrane region" description="Helical" evidence="1">
    <location>
        <begin position="76"/>
        <end position="99"/>
    </location>
</feature>
<dbReference type="RefSeq" id="WP_343909727.1">
    <property type="nucleotide sequence ID" value="NZ_BAAAJE010000026.1"/>
</dbReference>
<evidence type="ECO:0000256" key="1">
    <source>
        <dbReference type="SAM" id="Phobius"/>
    </source>
</evidence>
<reference evidence="2 3" key="1">
    <citation type="journal article" date="2019" name="Int. J. Syst. Evol. Microbiol.">
        <title>The Global Catalogue of Microorganisms (GCM) 10K type strain sequencing project: providing services to taxonomists for standard genome sequencing and annotation.</title>
        <authorList>
            <consortium name="The Broad Institute Genomics Platform"/>
            <consortium name="The Broad Institute Genome Sequencing Center for Infectious Disease"/>
            <person name="Wu L."/>
            <person name="Ma J."/>
        </authorList>
    </citation>
    <scope>NUCLEOTIDE SEQUENCE [LARGE SCALE GENOMIC DNA]</scope>
    <source>
        <strain evidence="2 3">JCM 11813</strain>
    </source>
</reference>
<accession>A0ABN1UPX9</accession>
<keyword evidence="1" id="KW-1133">Transmembrane helix</keyword>
<evidence type="ECO:0008006" key="4">
    <source>
        <dbReference type="Google" id="ProtNLM"/>
    </source>
</evidence>
<dbReference type="EMBL" id="BAAAJE010000026">
    <property type="protein sequence ID" value="GAA1159025.1"/>
    <property type="molecule type" value="Genomic_DNA"/>
</dbReference>
<protein>
    <recommendedName>
        <fullName evidence="4">DUF1634 domain-containing protein</fullName>
    </recommendedName>
</protein>
<proteinExistence type="predicted"/>
<feature type="transmembrane region" description="Helical" evidence="1">
    <location>
        <begin position="46"/>
        <end position="69"/>
    </location>
</feature>
<dbReference type="Proteomes" id="UP001499979">
    <property type="component" value="Unassembled WGS sequence"/>
</dbReference>
<comment type="caution">
    <text evidence="2">The sequence shown here is derived from an EMBL/GenBank/DDBJ whole genome shotgun (WGS) entry which is preliminary data.</text>
</comment>
<name>A0ABN1UPX9_9ACTN</name>
<evidence type="ECO:0000313" key="3">
    <source>
        <dbReference type="Proteomes" id="UP001499979"/>
    </source>
</evidence>
<keyword evidence="3" id="KW-1185">Reference proteome</keyword>
<gene>
    <name evidence="2" type="ORF">GCM10009606_41120</name>
</gene>
<sequence length="100" mass="10051">MTSTPLPVRAVAGTVAGLDTVLLLVAGLITLHTYDQISAYGDEGFASLGYLLAGLCAVVALPSLVLAVVGLRARGAVAVACTILSVLVLVAAIVFAVSWV</sequence>
<evidence type="ECO:0000313" key="2">
    <source>
        <dbReference type="EMBL" id="GAA1159025.1"/>
    </source>
</evidence>
<feature type="transmembrane region" description="Helical" evidence="1">
    <location>
        <begin position="12"/>
        <end position="34"/>
    </location>
</feature>